<feature type="region of interest" description="Disordered" evidence="1">
    <location>
        <begin position="300"/>
        <end position="350"/>
    </location>
</feature>
<accession>A0A8H6FH23</accession>
<keyword evidence="3" id="KW-1185">Reference proteome</keyword>
<dbReference type="Proteomes" id="UP000593566">
    <property type="component" value="Unassembled WGS sequence"/>
</dbReference>
<reference evidence="2 3" key="1">
    <citation type="journal article" date="2020" name="Genomics">
        <title>Complete, high-quality genomes from long-read metagenomic sequencing of two wolf lichen thalli reveals enigmatic genome architecture.</title>
        <authorList>
            <person name="McKenzie S.K."/>
            <person name="Walston R.F."/>
            <person name="Allen J.L."/>
        </authorList>
    </citation>
    <scope>NUCLEOTIDE SEQUENCE [LARGE SCALE GENOMIC DNA]</scope>
    <source>
        <strain evidence="2">WasteWater1</strain>
    </source>
</reference>
<comment type="caution">
    <text evidence="2">The sequence shown here is derived from an EMBL/GenBank/DDBJ whole genome shotgun (WGS) entry which is preliminary data.</text>
</comment>
<proteinExistence type="predicted"/>
<feature type="region of interest" description="Disordered" evidence="1">
    <location>
        <begin position="252"/>
        <end position="279"/>
    </location>
</feature>
<evidence type="ECO:0000313" key="2">
    <source>
        <dbReference type="EMBL" id="KAF6228005.1"/>
    </source>
</evidence>
<gene>
    <name evidence="2" type="ORF">HO133_007733</name>
</gene>
<feature type="compositionally biased region" description="Low complexity" evidence="1">
    <location>
        <begin position="123"/>
        <end position="133"/>
    </location>
</feature>
<name>A0A8H6FH23_9LECA</name>
<sequence>MRGYEQSSTAQTTYPDLASLGFEASAHNYNRIFGPQAQDEDFLLPDFMHSDLSGSTPSMDYYSQYQATPLLEGANSHMRDTGNDAEGISRGAPQSQARTETQKPLAPKRLQCADPAQPPGPSKSPSKAKTPAAGKGGRVSKLGLKKARLGDTLGTDNRARAETRWENGIMYGMVNKEWKPAAYHCDNREELIMRAAQQPGAPDLEHNPKAPYIMLRGLVMLNTNNRPVKDYPGAPQVMSTHERDIVVEGLRRLSSQTSRMPPRRATASGERKLQGGSGFTNRLARWRKEHPECVIWHERGKRKGKEAEVTDQPGLSDEEDYTSDSIPDSEPTPYQDLDENAGFYSSHSSSLIPGIDPSSTENQFWLEQSMDINQQMSCPEPDPFSGANWNSGIPGGSYPHHQLSTEHVEQTEGSNQYNASPFRQANMPTHTANNAAAEGIYSPGYPFRYAPTNIYPPGNPLGLPFKPI</sequence>
<evidence type="ECO:0000313" key="3">
    <source>
        <dbReference type="Proteomes" id="UP000593566"/>
    </source>
</evidence>
<dbReference type="EMBL" id="JACCJB010000004">
    <property type="protein sequence ID" value="KAF6228005.1"/>
    <property type="molecule type" value="Genomic_DNA"/>
</dbReference>
<dbReference type="RefSeq" id="XP_037155939.1">
    <property type="nucleotide sequence ID" value="XM_037298603.1"/>
</dbReference>
<evidence type="ECO:0000256" key="1">
    <source>
        <dbReference type="SAM" id="MobiDB-lite"/>
    </source>
</evidence>
<protein>
    <submittedName>
        <fullName evidence="2">Uncharacterized protein</fullName>
    </submittedName>
</protein>
<dbReference type="AlphaFoldDB" id="A0A8H6FH23"/>
<feature type="region of interest" description="Disordered" evidence="1">
    <location>
        <begin position="74"/>
        <end position="142"/>
    </location>
</feature>
<organism evidence="2 3">
    <name type="scientific">Letharia lupina</name>
    <dbReference type="NCBI Taxonomy" id="560253"/>
    <lineage>
        <taxon>Eukaryota</taxon>
        <taxon>Fungi</taxon>
        <taxon>Dikarya</taxon>
        <taxon>Ascomycota</taxon>
        <taxon>Pezizomycotina</taxon>
        <taxon>Lecanoromycetes</taxon>
        <taxon>OSLEUM clade</taxon>
        <taxon>Lecanoromycetidae</taxon>
        <taxon>Lecanorales</taxon>
        <taxon>Lecanorineae</taxon>
        <taxon>Parmeliaceae</taxon>
        <taxon>Letharia</taxon>
    </lineage>
</organism>
<dbReference type="GeneID" id="59336130"/>